<organism evidence="2 3">
    <name type="scientific">Caerostris darwini</name>
    <dbReference type="NCBI Taxonomy" id="1538125"/>
    <lineage>
        <taxon>Eukaryota</taxon>
        <taxon>Metazoa</taxon>
        <taxon>Ecdysozoa</taxon>
        <taxon>Arthropoda</taxon>
        <taxon>Chelicerata</taxon>
        <taxon>Arachnida</taxon>
        <taxon>Araneae</taxon>
        <taxon>Araneomorphae</taxon>
        <taxon>Entelegynae</taxon>
        <taxon>Araneoidea</taxon>
        <taxon>Araneidae</taxon>
        <taxon>Caerostris</taxon>
    </lineage>
</organism>
<reference evidence="2 3" key="1">
    <citation type="submission" date="2021-06" db="EMBL/GenBank/DDBJ databases">
        <title>Caerostris darwini draft genome.</title>
        <authorList>
            <person name="Kono N."/>
            <person name="Arakawa K."/>
        </authorList>
    </citation>
    <scope>NUCLEOTIDE SEQUENCE [LARGE SCALE GENOMIC DNA]</scope>
</reference>
<evidence type="ECO:0000313" key="3">
    <source>
        <dbReference type="Proteomes" id="UP001054837"/>
    </source>
</evidence>
<dbReference type="AlphaFoldDB" id="A0AAV4MAM6"/>
<accession>A0AAV4MAM6</accession>
<proteinExistence type="predicted"/>
<sequence>MELDCTGDPETGNFVFTDKKRPPYKKREPRKKKILIRPRFSSAKILIPHSHPNLAQDISMCHKTKWECTGNPETGNFVITEKKRQTCKKSKPCKKKFVIHKINLSEGKNTSPQIKWKCTGDPETGNFVVTERKRSTPKKGKLSKKLIYFPPYIPYAKDPPPTELICTGDPETGNFVITPKKQKKKVSFSSNNLVQIRNIPARTDEIELNI</sequence>
<evidence type="ECO:0000313" key="2">
    <source>
        <dbReference type="EMBL" id="GIX69398.1"/>
    </source>
</evidence>
<protein>
    <submittedName>
        <fullName evidence="2">Uncharacterized protein</fullName>
    </submittedName>
</protein>
<dbReference type="Proteomes" id="UP001054837">
    <property type="component" value="Unassembled WGS sequence"/>
</dbReference>
<comment type="caution">
    <text evidence="2">The sequence shown here is derived from an EMBL/GenBank/DDBJ whole genome shotgun (WGS) entry which is preliminary data.</text>
</comment>
<gene>
    <name evidence="2" type="ORF">CDAR_427701</name>
</gene>
<name>A0AAV4MAM6_9ARAC</name>
<keyword evidence="3" id="KW-1185">Reference proteome</keyword>
<feature type="region of interest" description="Disordered" evidence="1">
    <location>
        <begin position="1"/>
        <end position="27"/>
    </location>
</feature>
<evidence type="ECO:0000256" key="1">
    <source>
        <dbReference type="SAM" id="MobiDB-lite"/>
    </source>
</evidence>
<dbReference type="EMBL" id="BPLQ01000269">
    <property type="protein sequence ID" value="GIX69398.1"/>
    <property type="molecule type" value="Genomic_DNA"/>
</dbReference>